<dbReference type="Gene3D" id="3.20.20.450">
    <property type="entry name" value="EAL domain"/>
    <property type="match status" value="1"/>
</dbReference>
<sequence length="709" mass="79655">MGSNPPTRRHPLVHLAETLETLEASAEQGEWRDDVLALVERLFGHAPIMIDGFDEQGHCILWNHQCERVFGWTADEVMNHPAPLTLFYPDPAEYRAVVAGLSSGDGSRFREWTPTTREGRRLTTLWANVALPCGGMICIGHDITEQRQAENQRRLAASVFDSSSDAIMITDAERRICDTNAAFTRITGYARQDVLGLTPGMLGTAQHNAETYEAICRHLDVEDSWKGEIVGYRRNGEAYPLMLSASVVRDDQGRTLHYVATFSDITHLKRHQDELRHLARHDVLTELPNRRHFAEHLADALPRARRDDTLLAVCFLDLDGFKPINDRLGHAAGDQVLITIAQRLRDAIRADDVLARLGGDEFALLLTDLEDREECLRIVERVRYLIARPIPLDDSLVRISTSIGITLFPQDDAEAGILLRHADQAMYCAKRGGKNRYALFDPEEREDSSPGRRRLDRLEQAFRDDEFRLHYQPRVNLLSGEVCGLEALIRWENPEHGLLEPDDFLPQLLGSRLEAPLGDWVVERVLHQLADWQRQGLALRISFNASANDLALPEFCDRLTAALARYPRLDRRLLEIEFQESAAVADLDAITRTLQHCRHSGLCIALDDFGTGYSSLAHLRELPIDALKIDKRFVGAILKDERDAALVQSIIQIGARLGLDVIAEGAESPAHCQRLLELGASQAQGYAIARPMPAERIPPWLASRSKGPH</sequence>
<evidence type="ECO:0000259" key="3">
    <source>
        <dbReference type="PROSITE" id="PS50883"/>
    </source>
</evidence>
<dbReference type="PROSITE" id="PS50112">
    <property type="entry name" value="PAS"/>
    <property type="match status" value="2"/>
</dbReference>
<dbReference type="InterPro" id="IPR043128">
    <property type="entry name" value="Rev_trsase/Diguanyl_cyclase"/>
</dbReference>
<evidence type="ECO:0000259" key="2">
    <source>
        <dbReference type="PROSITE" id="PS50113"/>
    </source>
</evidence>
<dbReference type="Pfam" id="PF00989">
    <property type="entry name" value="PAS"/>
    <property type="match status" value="1"/>
</dbReference>
<dbReference type="Pfam" id="PF00990">
    <property type="entry name" value="GGDEF"/>
    <property type="match status" value="1"/>
</dbReference>
<keyword evidence="6" id="KW-1185">Reference proteome</keyword>
<dbReference type="Proteomes" id="UP000321121">
    <property type="component" value="Unassembled WGS sequence"/>
</dbReference>
<reference evidence="5 6" key="1">
    <citation type="submission" date="2019-07" db="EMBL/GenBank/DDBJ databases">
        <title>Whole genome shotgun sequence of Halomonas halophila NBRC 102604.</title>
        <authorList>
            <person name="Hosoyama A."/>
            <person name="Uohara A."/>
            <person name="Ohji S."/>
            <person name="Ichikawa N."/>
        </authorList>
    </citation>
    <scope>NUCLEOTIDE SEQUENCE [LARGE SCALE GENOMIC DNA]</scope>
    <source>
        <strain evidence="5 6">NBRC 102604</strain>
    </source>
</reference>
<feature type="domain" description="PAS" evidence="1">
    <location>
        <begin position="152"/>
        <end position="196"/>
    </location>
</feature>
<dbReference type="InterPro" id="IPR001610">
    <property type="entry name" value="PAC"/>
</dbReference>
<evidence type="ECO:0000313" key="5">
    <source>
        <dbReference type="EMBL" id="GEK73309.1"/>
    </source>
</evidence>
<proteinExistence type="predicted"/>
<dbReference type="Gene3D" id="3.30.450.20">
    <property type="entry name" value="PAS domain"/>
    <property type="match status" value="2"/>
</dbReference>
<gene>
    <name evidence="5" type="ORF">HHA04nite_18530</name>
</gene>
<dbReference type="PANTHER" id="PTHR44757:SF2">
    <property type="entry name" value="BIOFILM ARCHITECTURE MAINTENANCE PROTEIN MBAA"/>
    <property type="match status" value="1"/>
</dbReference>
<dbReference type="PANTHER" id="PTHR44757">
    <property type="entry name" value="DIGUANYLATE CYCLASE DGCP"/>
    <property type="match status" value="1"/>
</dbReference>
<comment type="caution">
    <text evidence="5">The sequence shown here is derived from an EMBL/GenBank/DDBJ whole genome shotgun (WGS) entry which is preliminary data.</text>
</comment>
<dbReference type="SMART" id="SM00086">
    <property type="entry name" value="PAC"/>
    <property type="match status" value="1"/>
</dbReference>
<dbReference type="InterPro" id="IPR052155">
    <property type="entry name" value="Biofilm_reg_signaling"/>
</dbReference>
<dbReference type="InterPro" id="IPR035919">
    <property type="entry name" value="EAL_sf"/>
</dbReference>
<evidence type="ECO:0000259" key="1">
    <source>
        <dbReference type="PROSITE" id="PS50112"/>
    </source>
</evidence>
<dbReference type="InterPro" id="IPR000014">
    <property type="entry name" value="PAS"/>
</dbReference>
<dbReference type="CDD" id="cd01948">
    <property type="entry name" value="EAL"/>
    <property type="match status" value="1"/>
</dbReference>
<dbReference type="Pfam" id="PF00563">
    <property type="entry name" value="EAL"/>
    <property type="match status" value="1"/>
</dbReference>
<dbReference type="EMBL" id="BJUS01000019">
    <property type="protein sequence ID" value="GEK73309.1"/>
    <property type="molecule type" value="Genomic_DNA"/>
</dbReference>
<evidence type="ECO:0000313" key="6">
    <source>
        <dbReference type="Proteomes" id="UP000321121"/>
    </source>
</evidence>
<organism evidence="5 6">
    <name type="scientific">Halomonas halophila</name>
    <dbReference type="NCBI Taxonomy" id="29573"/>
    <lineage>
        <taxon>Bacteria</taxon>
        <taxon>Pseudomonadati</taxon>
        <taxon>Pseudomonadota</taxon>
        <taxon>Gammaproteobacteria</taxon>
        <taxon>Oceanospirillales</taxon>
        <taxon>Halomonadaceae</taxon>
        <taxon>Halomonas</taxon>
    </lineage>
</organism>
<dbReference type="NCBIfam" id="TIGR00254">
    <property type="entry name" value="GGDEF"/>
    <property type="match status" value="1"/>
</dbReference>
<dbReference type="InterPro" id="IPR001633">
    <property type="entry name" value="EAL_dom"/>
</dbReference>
<dbReference type="SMART" id="SM00091">
    <property type="entry name" value="PAS"/>
    <property type="match status" value="2"/>
</dbReference>
<dbReference type="InterPro" id="IPR029787">
    <property type="entry name" value="Nucleotide_cyclase"/>
</dbReference>
<dbReference type="SUPFAM" id="SSF141868">
    <property type="entry name" value="EAL domain-like"/>
    <property type="match status" value="1"/>
</dbReference>
<feature type="domain" description="GGDEF" evidence="4">
    <location>
        <begin position="309"/>
        <end position="442"/>
    </location>
</feature>
<evidence type="ECO:0008006" key="7">
    <source>
        <dbReference type="Google" id="ProtNLM"/>
    </source>
</evidence>
<dbReference type="Gene3D" id="3.30.70.270">
    <property type="match status" value="1"/>
</dbReference>
<feature type="domain" description="PAC" evidence="2">
    <location>
        <begin position="225"/>
        <end position="277"/>
    </location>
</feature>
<protein>
    <recommendedName>
        <fullName evidence="7">GGDEF domain-containing protein</fullName>
    </recommendedName>
</protein>
<dbReference type="PROSITE" id="PS50883">
    <property type="entry name" value="EAL"/>
    <property type="match status" value="1"/>
</dbReference>
<dbReference type="InterPro" id="IPR035965">
    <property type="entry name" value="PAS-like_dom_sf"/>
</dbReference>
<evidence type="ECO:0000259" key="4">
    <source>
        <dbReference type="PROSITE" id="PS50887"/>
    </source>
</evidence>
<dbReference type="PROSITE" id="PS50887">
    <property type="entry name" value="GGDEF"/>
    <property type="match status" value="1"/>
</dbReference>
<dbReference type="PROSITE" id="PS50113">
    <property type="entry name" value="PAC"/>
    <property type="match status" value="1"/>
</dbReference>
<dbReference type="CDD" id="cd00130">
    <property type="entry name" value="PAS"/>
    <property type="match status" value="2"/>
</dbReference>
<dbReference type="CDD" id="cd01949">
    <property type="entry name" value="GGDEF"/>
    <property type="match status" value="1"/>
</dbReference>
<dbReference type="InterPro" id="IPR013767">
    <property type="entry name" value="PAS_fold"/>
</dbReference>
<dbReference type="NCBIfam" id="TIGR00229">
    <property type="entry name" value="sensory_box"/>
    <property type="match status" value="2"/>
</dbReference>
<dbReference type="SMART" id="SM00267">
    <property type="entry name" value="GGDEF"/>
    <property type="match status" value="1"/>
</dbReference>
<dbReference type="SMART" id="SM00052">
    <property type="entry name" value="EAL"/>
    <property type="match status" value="1"/>
</dbReference>
<dbReference type="InterPro" id="IPR000160">
    <property type="entry name" value="GGDEF_dom"/>
</dbReference>
<name>A0ABQ0U8F6_9GAMM</name>
<dbReference type="InterPro" id="IPR000700">
    <property type="entry name" value="PAS-assoc_C"/>
</dbReference>
<dbReference type="SUPFAM" id="SSF55073">
    <property type="entry name" value="Nucleotide cyclase"/>
    <property type="match status" value="1"/>
</dbReference>
<dbReference type="Pfam" id="PF13426">
    <property type="entry name" value="PAS_9"/>
    <property type="match status" value="1"/>
</dbReference>
<accession>A0ABQ0U8F6</accession>
<feature type="domain" description="EAL" evidence="3">
    <location>
        <begin position="451"/>
        <end position="705"/>
    </location>
</feature>
<dbReference type="SUPFAM" id="SSF55785">
    <property type="entry name" value="PYP-like sensor domain (PAS domain)"/>
    <property type="match status" value="2"/>
</dbReference>
<feature type="domain" description="PAS" evidence="1">
    <location>
        <begin position="54"/>
        <end position="90"/>
    </location>
</feature>